<evidence type="ECO:0000313" key="2">
    <source>
        <dbReference type="EMBL" id="QKX52042.1"/>
    </source>
</evidence>
<dbReference type="EMBL" id="CP051177">
    <property type="protein sequence ID" value="QKX52042.1"/>
    <property type="molecule type" value="Genomic_DNA"/>
</dbReference>
<gene>
    <name evidence="2" type="ORF">HF394_16470</name>
</gene>
<dbReference type="RefSeq" id="WP_036808588.1">
    <property type="nucleotide sequence ID" value="NZ_CP051177.1"/>
</dbReference>
<dbReference type="Pfam" id="PF13185">
    <property type="entry name" value="GAF_2"/>
    <property type="match status" value="1"/>
</dbReference>
<feature type="domain" description="GAF" evidence="1">
    <location>
        <begin position="11"/>
        <end position="137"/>
    </location>
</feature>
<dbReference type="SUPFAM" id="SSF55781">
    <property type="entry name" value="GAF domain-like"/>
    <property type="match status" value="1"/>
</dbReference>
<keyword evidence="3" id="KW-1185">Reference proteome</keyword>
<organism evidence="2 3">
    <name type="scientific">Planococcus glaciei</name>
    <dbReference type="NCBI Taxonomy" id="459472"/>
    <lineage>
        <taxon>Bacteria</taxon>
        <taxon>Bacillati</taxon>
        <taxon>Bacillota</taxon>
        <taxon>Bacilli</taxon>
        <taxon>Bacillales</taxon>
        <taxon>Caryophanaceae</taxon>
        <taxon>Planococcus</taxon>
    </lineage>
</organism>
<evidence type="ECO:0000259" key="1">
    <source>
        <dbReference type="Pfam" id="PF13185"/>
    </source>
</evidence>
<dbReference type="AlphaFoldDB" id="A0A7H8QET8"/>
<name>A0A7H8QET8_9BACL</name>
<evidence type="ECO:0000313" key="3">
    <source>
        <dbReference type="Proteomes" id="UP000509222"/>
    </source>
</evidence>
<accession>A0A7H8QET8</accession>
<proteinExistence type="predicted"/>
<protein>
    <submittedName>
        <fullName evidence="2">GAF domain-containing protein</fullName>
    </submittedName>
</protein>
<dbReference type="Gene3D" id="3.30.450.40">
    <property type="match status" value="1"/>
</dbReference>
<dbReference type="InterPro" id="IPR029016">
    <property type="entry name" value="GAF-like_dom_sf"/>
</dbReference>
<sequence length="152" mass="16882">MTKLADYQPLIEQIRTAGAYDLVAIALVEPAENQYLLKWKYASGNLNDRFKKVILQTGKGIAGMVFKTGKPLLLEDTSDLADSANLFNYPILIFERLKSMGAVPLWHNGRVAGVLLAGYRGSSQMTEEKLHYLKQQASKGIGELNGKELMLH</sequence>
<dbReference type="InterPro" id="IPR003018">
    <property type="entry name" value="GAF"/>
</dbReference>
<reference evidence="2 3" key="1">
    <citation type="submission" date="2020-04" db="EMBL/GenBank/DDBJ databases">
        <authorList>
            <person name="Pajer P."/>
            <person name="Broz P."/>
        </authorList>
    </citation>
    <scope>NUCLEOTIDE SEQUENCE [LARGE SCALE GENOMIC DNA]</scope>
    <source>
        <strain evidence="3">NRL-ATB46093</strain>
    </source>
</reference>
<dbReference type="Proteomes" id="UP000509222">
    <property type="component" value="Chromosome"/>
</dbReference>
<reference evidence="3" key="2">
    <citation type="submission" date="2020-06" db="EMBL/GenBank/DDBJ databases">
        <title>Isolation of Planomicrobium glaciei.</title>
        <authorList>
            <person name="Malisova L."/>
            <person name="Safrankova R."/>
            <person name="Jakubu V."/>
            <person name="Spanelova P."/>
        </authorList>
    </citation>
    <scope>NUCLEOTIDE SEQUENCE [LARGE SCALE GENOMIC DNA]</scope>
    <source>
        <strain evidence="3">NRL-ATB46093</strain>
    </source>
</reference>